<sequence length="189" mass="21098">MKSFLPILLSSLLLTACASYEPTHVGLNPTLGAVSLQTEIDFPVKVETIDTREASFVVRFNDPDTTPRLVSTSEPVRQQLDKLFRDGMIRAGYVVDPAASTSVQFQLNYLLADVTDSTFSFESNTRLVINVLAKNAQQQLTKSYNANGYLKGPLSPDFATLELDINQLIDKLTTEILNDEELHQFIQRK</sequence>
<protein>
    <submittedName>
        <fullName evidence="2">YajG family lipoprotein</fullName>
    </submittedName>
</protein>
<name>A0A9X1Z7S8_9GAMM</name>
<organism evidence="2 3">
    <name type="scientific">Shewanella algicola</name>
    <dbReference type="NCBI Taxonomy" id="640633"/>
    <lineage>
        <taxon>Bacteria</taxon>
        <taxon>Pseudomonadati</taxon>
        <taxon>Pseudomonadota</taxon>
        <taxon>Gammaproteobacteria</taxon>
        <taxon>Alteromonadales</taxon>
        <taxon>Shewanellaceae</taxon>
        <taxon>Shewanella</taxon>
    </lineage>
</organism>
<feature type="signal peptide" evidence="1">
    <location>
        <begin position="1"/>
        <end position="18"/>
    </location>
</feature>
<evidence type="ECO:0000313" key="3">
    <source>
        <dbReference type="Proteomes" id="UP001139408"/>
    </source>
</evidence>
<evidence type="ECO:0000256" key="1">
    <source>
        <dbReference type="SAM" id="SignalP"/>
    </source>
</evidence>
<evidence type="ECO:0000313" key="2">
    <source>
        <dbReference type="EMBL" id="MCL1106804.1"/>
    </source>
</evidence>
<dbReference type="Pfam" id="PF03923">
    <property type="entry name" value="Lipoprotein_16"/>
    <property type="match status" value="1"/>
</dbReference>
<dbReference type="EMBL" id="JAKILJ010000042">
    <property type="protein sequence ID" value="MCL1106804.1"/>
    <property type="molecule type" value="Genomic_DNA"/>
</dbReference>
<dbReference type="Proteomes" id="UP001139408">
    <property type="component" value="Unassembled WGS sequence"/>
</dbReference>
<dbReference type="InterPro" id="IPR005619">
    <property type="entry name" value="Uncharacterised_YajG"/>
</dbReference>
<dbReference type="PROSITE" id="PS51257">
    <property type="entry name" value="PROKAR_LIPOPROTEIN"/>
    <property type="match status" value="1"/>
</dbReference>
<proteinExistence type="predicted"/>
<comment type="caution">
    <text evidence="2">The sequence shown here is derived from an EMBL/GenBank/DDBJ whole genome shotgun (WGS) entry which is preliminary data.</text>
</comment>
<feature type="chain" id="PRO_5040768342" evidence="1">
    <location>
        <begin position="19"/>
        <end position="189"/>
    </location>
</feature>
<keyword evidence="2" id="KW-0449">Lipoprotein</keyword>
<keyword evidence="1" id="KW-0732">Signal</keyword>
<dbReference type="AlphaFoldDB" id="A0A9X1Z7S8"/>
<keyword evidence="3" id="KW-1185">Reference proteome</keyword>
<reference evidence="2" key="1">
    <citation type="submission" date="2022-01" db="EMBL/GenBank/DDBJ databases">
        <title>Whole genome-based taxonomy of the Shewanellaceae.</title>
        <authorList>
            <person name="Martin-Rodriguez A.J."/>
        </authorList>
    </citation>
    <scope>NUCLEOTIDE SEQUENCE</scope>
    <source>
        <strain evidence="2">DSM 23803</strain>
    </source>
</reference>
<accession>A0A9X1Z7S8</accession>
<dbReference type="RefSeq" id="WP_188926145.1">
    <property type="nucleotide sequence ID" value="NZ_BMQI01000040.1"/>
</dbReference>
<gene>
    <name evidence="2" type="ORF">L2749_16340</name>
</gene>